<dbReference type="PANTHER" id="PTHR14494">
    <property type="entry name" value="ALADIN/ADRACALIN/AAAS"/>
    <property type="match status" value="1"/>
</dbReference>
<gene>
    <name evidence="1" type="ORF">B296_00051017</name>
</gene>
<name>A0A426YIV9_ENSVE</name>
<evidence type="ECO:0000313" key="2">
    <source>
        <dbReference type="Proteomes" id="UP000287651"/>
    </source>
</evidence>
<accession>A0A426YIV9</accession>
<dbReference type="InterPro" id="IPR045139">
    <property type="entry name" value="Aladin"/>
</dbReference>
<proteinExistence type="predicted"/>
<evidence type="ECO:0000313" key="1">
    <source>
        <dbReference type="EMBL" id="RRT51597.1"/>
    </source>
</evidence>
<dbReference type="PANTHER" id="PTHR14494:SF0">
    <property type="entry name" value="ALADIN"/>
    <property type="match status" value="1"/>
</dbReference>
<reference evidence="1 2" key="1">
    <citation type="journal article" date="2014" name="Agronomy (Basel)">
        <title>A Draft Genome Sequence for Ensete ventricosum, the Drought-Tolerant Tree Against Hunger.</title>
        <authorList>
            <person name="Harrison J."/>
            <person name="Moore K.A."/>
            <person name="Paszkiewicz K."/>
            <person name="Jones T."/>
            <person name="Grant M."/>
            <person name="Ambacheew D."/>
            <person name="Muzemil S."/>
            <person name="Studholme D.J."/>
        </authorList>
    </citation>
    <scope>NUCLEOTIDE SEQUENCE [LARGE SCALE GENOMIC DNA]</scope>
</reference>
<dbReference type="SUPFAM" id="SSF82171">
    <property type="entry name" value="DPP6 N-terminal domain-like"/>
    <property type="match status" value="1"/>
</dbReference>
<dbReference type="EMBL" id="AMZH03012139">
    <property type="protein sequence ID" value="RRT51597.1"/>
    <property type="molecule type" value="Genomic_DNA"/>
</dbReference>
<dbReference type="Proteomes" id="UP000287651">
    <property type="component" value="Unassembled WGS sequence"/>
</dbReference>
<dbReference type="GO" id="GO:0006913">
    <property type="term" value="P:nucleocytoplasmic transport"/>
    <property type="evidence" value="ECO:0007669"/>
    <property type="project" value="TreeGrafter"/>
</dbReference>
<comment type="caution">
    <text evidence="1">The sequence shown here is derived from an EMBL/GenBank/DDBJ whole genome shotgun (WGS) entry which is preliminary data.</text>
</comment>
<organism evidence="1 2">
    <name type="scientific">Ensete ventricosum</name>
    <name type="common">Abyssinian banana</name>
    <name type="synonym">Musa ensete</name>
    <dbReference type="NCBI Taxonomy" id="4639"/>
    <lineage>
        <taxon>Eukaryota</taxon>
        <taxon>Viridiplantae</taxon>
        <taxon>Streptophyta</taxon>
        <taxon>Embryophyta</taxon>
        <taxon>Tracheophyta</taxon>
        <taxon>Spermatophyta</taxon>
        <taxon>Magnoliopsida</taxon>
        <taxon>Liliopsida</taxon>
        <taxon>Zingiberales</taxon>
        <taxon>Musaceae</taxon>
        <taxon>Ensete</taxon>
    </lineage>
</organism>
<protein>
    <submittedName>
        <fullName evidence="1">Uncharacterized protein</fullName>
    </submittedName>
</protein>
<dbReference type="GO" id="GO:0005643">
    <property type="term" value="C:nuclear pore"/>
    <property type="evidence" value="ECO:0007669"/>
    <property type="project" value="TreeGrafter"/>
</dbReference>
<dbReference type="AlphaFoldDB" id="A0A426YIV9"/>
<sequence>MPRFPQAGVVTICEINRDLSTNLCSYLILCQKLSDAQCNLMFSAFTVWDISQVWVLVDIHLKVYFNILCSDGTFYLWETNTWTSEPWSSTSGYVTGATWDPEGRMILISFSESVTLGSIHFASRPPSLGM</sequence>